<evidence type="ECO:0000313" key="5">
    <source>
        <dbReference type="Proteomes" id="UP001596274"/>
    </source>
</evidence>
<protein>
    <submittedName>
        <fullName evidence="4">DNA mismatch repair protein MutS</fullName>
    </submittedName>
</protein>
<feature type="domain" description="DNA mismatch repair protein MutS clamp" evidence="2">
    <location>
        <begin position="29"/>
        <end position="119"/>
    </location>
</feature>
<feature type="coiled-coil region" evidence="1">
    <location>
        <begin position="93"/>
        <end position="127"/>
    </location>
</feature>
<feature type="non-terminal residue" evidence="4">
    <location>
        <position position="167"/>
    </location>
</feature>
<dbReference type="InterPro" id="IPR007696">
    <property type="entry name" value="DNA_mismatch_repair_MutS_core"/>
</dbReference>
<dbReference type="InterPro" id="IPR036187">
    <property type="entry name" value="DNA_mismatch_repair_MutS_sf"/>
</dbReference>
<dbReference type="SUPFAM" id="SSF48334">
    <property type="entry name" value="DNA repair protein MutS, domain III"/>
    <property type="match status" value="1"/>
</dbReference>
<evidence type="ECO:0000259" key="3">
    <source>
        <dbReference type="Pfam" id="PF05192"/>
    </source>
</evidence>
<keyword evidence="1" id="KW-0175">Coiled coil</keyword>
<gene>
    <name evidence="4" type="ORF">ACFQDD_11060</name>
</gene>
<dbReference type="InterPro" id="IPR007861">
    <property type="entry name" value="DNA_mismatch_repair_MutS_clamp"/>
</dbReference>
<dbReference type="PANTHER" id="PTHR11361">
    <property type="entry name" value="DNA MISMATCH REPAIR PROTEIN MUTS FAMILY MEMBER"/>
    <property type="match status" value="1"/>
</dbReference>
<feature type="non-terminal residue" evidence="4">
    <location>
        <position position="1"/>
    </location>
</feature>
<evidence type="ECO:0000259" key="2">
    <source>
        <dbReference type="Pfam" id="PF05190"/>
    </source>
</evidence>
<dbReference type="Pfam" id="PF05192">
    <property type="entry name" value="MutS_III"/>
    <property type="match status" value="1"/>
</dbReference>
<dbReference type="AlphaFoldDB" id="A0ABD5T955"/>
<evidence type="ECO:0000313" key="4">
    <source>
        <dbReference type="EMBL" id="MFC6772046.1"/>
    </source>
</evidence>
<dbReference type="Proteomes" id="UP001596274">
    <property type="component" value="Unassembled WGS sequence"/>
</dbReference>
<dbReference type="Gene3D" id="1.10.1420.10">
    <property type="match status" value="1"/>
</dbReference>
<proteinExistence type="predicted"/>
<dbReference type="Pfam" id="PF05190">
    <property type="entry name" value="MutS_IV"/>
    <property type="match status" value="1"/>
</dbReference>
<dbReference type="EMBL" id="JBHSWT010000616">
    <property type="protein sequence ID" value="MFC6772046.1"/>
    <property type="molecule type" value="Genomic_DNA"/>
</dbReference>
<feature type="domain" description="DNA mismatch repair protein MutS core" evidence="3">
    <location>
        <begin position="7"/>
        <end position="160"/>
    </location>
</feature>
<dbReference type="PANTHER" id="PTHR11361:SF34">
    <property type="entry name" value="DNA MISMATCH REPAIR PROTEIN MSH1, MITOCHONDRIAL"/>
    <property type="match status" value="1"/>
</dbReference>
<comment type="caution">
    <text evidence="4">The sequence shown here is derived from an EMBL/GenBank/DDBJ whole genome shotgun (WGS) entry which is preliminary data.</text>
</comment>
<dbReference type="InterPro" id="IPR045076">
    <property type="entry name" value="MutS"/>
</dbReference>
<accession>A0ABD5T955</accession>
<evidence type="ECO:0000256" key="1">
    <source>
        <dbReference type="SAM" id="Coils"/>
    </source>
</evidence>
<name>A0ABD5T955_9EURY</name>
<reference evidence="4 5" key="1">
    <citation type="journal article" date="2019" name="Int. J. Syst. Evol. Microbiol.">
        <title>The Global Catalogue of Microorganisms (GCM) 10K type strain sequencing project: providing services to taxonomists for standard genome sequencing and annotation.</title>
        <authorList>
            <consortium name="The Broad Institute Genomics Platform"/>
            <consortium name="The Broad Institute Genome Sequencing Center for Infectious Disease"/>
            <person name="Wu L."/>
            <person name="Ma J."/>
        </authorList>
    </citation>
    <scope>NUCLEOTIDE SEQUENCE [LARGE SCALE GENOMIC DNA]</scope>
    <source>
        <strain evidence="4 5">PJ61</strain>
    </source>
</reference>
<keyword evidence="5" id="KW-1185">Reference proteome</keyword>
<sequence>AAEWRAELAAALAEDPPKTTTQGGLIREGYDDELDELIASHEESKEWLDTLADREKRQYGLSHVTVDRNKTDGYYIQVGKSVADQVPEHYREIKTLKNSKRFVTAELEEREREVLRLEEARGDLEYELFEEIRERVAGDTELLQDAGRAIAELDALASLATHAAGND</sequence>
<organism evidence="4 5">
    <name type="scientific">Halorubrum pallidum</name>
    <dbReference type="NCBI Taxonomy" id="1526114"/>
    <lineage>
        <taxon>Archaea</taxon>
        <taxon>Methanobacteriati</taxon>
        <taxon>Methanobacteriota</taxon>
        <taxon>Stenosarchaea group</taxon>
        <taxon>Halobacteria</taxon>
        <taxon>Halobacteriales</taxon>
        <taxon>Haloferacaceae</taxon>
        <taxon>Halorubrum</taxon>
    </lineage>
</organism>